<evidence type="ECO:0000256" key="1">
    <source>
        <dbReference type="SAM" id="MobiDB-lite"/>
    </source>
</evidence>
<protein>
    <recommendedName>
        <fullName evidence="2">Clu domain-containing protein</fullName>
    </recommendedName>
</protein>
<reference evidence="3" key="1">
    <citation type="thesis" date="2021" institute="BYU ScholarsArchive" country="Provo, UT, USA">
        <title>Applications of and Algorithms for Genome Assembly and Genomic Analyses with an Emphasis on Marine Teleosts.</title>
        <authorList>
            <person name="Pickett B.D."/>
        </authorList>
    </citation>
    <scope>NUCLEOTIDE SEQUENCE</scope>
    <source>
        <strain evidence="3">HI-2016</strain>
    </source>
</reference>
<evidence type="ECO:0000259" key="2">
    <source>
        <dbReference type="PROSITE" id="PS51823"/>
    </source>
</evidence>
<dbReference type="InterPro" id="IPR023231">
    <property type="entry name" value="GSKIP_dom_sf"/>
</dbReference>
<feature type="region of interest" description="Disordered" evidence="1">
    <location>
        <begin position="94"/>
        <end position="123"/>
    </location>
</feature>
<accession>A0A8T2N8D5</accession>
<dbReference type="OrthoDB" id="1414216at2759"/>
<keyword evidence="4" id="KW-1185">Reference proteome</keyword>
<comment type="caution">
    <text evidence="3">The sequence shown here is derived from an EMBL/GenBank/DDBJ whole genome shotgun (WGS) entry which is preliminary data.</text>
</comment>
<feature type="compositionally biased region" description="Polar residues" evidence="1">
    <location>
        <begin position="106"/>
        <end position="116"/>
    </location>
</feature>
<proteinExistence type="predicted"/>
<dbReference type="PROSITE" id="PS51823">
    <property type="entry name" value="CLU"/>
    <property type="match status" value="1"/>
</dbReference>
<evidence type="ECO:0000313" key="4">
    <source>
        <dbReference type="Proteomes" id="UP000824540"/>
    </source>
</evidence>
<dbReference type="EMBL" id="JAFBMS010000168">
    <property type="protein sequence ID" value="KAG9333952.1"/>
    <property type="molecule type" value="Genomic_DNA"/>
</dbReference>
<sequence>LPRCLKVLALSGWSPPPGNRKLHGDLLYLDVVTEEDRHVCITAHTRGFYLNQAQRDPLEKVAMPFQSHTWVAPQVEHTLDCVRAEDANICHLGNNTRLERGPPEIQRTSQQYTAGTSKEGEGSIQDPAAHAAAALDLSGVRAYEAANVPGLHTLGTTLVGYRGYRLTAQTIVPGILEREQERSV</sequence>
<dbReference type="GO" id="GO:0005737">
    <property type="term" value="C:cytoplasm"/>
    <property type="evidence" value="ECO:0007669"/>
    <property type="project" value="TreeGrafter"/>
</dbReference>
<dbReference type="GO" id="GO:0048312">
    <property type="term" value="P:intracellular distribution of mitochondria"/>
    <property type="evidence" value="ECO:0007669"/>
    <property type="project" value="TreeGrafter"/>
</dbReference>
<evidence type="ECO:0000313" key="3">
    <source>
        <dbReference type="EMBL" id="KAG9333952.1"/>
    </source>
</evidence>
<gene>
    <name evidence="3" type="ORF">JZ751_009355</name>
</gene>
<dbReference type="GO" id="GO:0003729">
    <property type="term" value="F:mRNA binding"/>
    <property type="evidence" value="ECO:0007669"/>
    <property type="project" value="TreeGrafter"/>
</dbReference>
<dbReference type="Pfam" id="PF13236">
    <property type="entry name" value="CLU"/>
    <property type="match status" value="1"/>
</dbReference>
<dbReference type="AlphaFoldDB" id="A0A8T2N8D5"/>
<feature type="non-terminal residue" evidence="3">
    <location>
        <position position="184"/>
    </location>
</feature>
<organism evidence="3 4">
    <name type="scientific">Albula glossodonta</name>
    <name type="common">roundjaw bonefish</name>
    <dbReference type="NCBI Taxonomy" id="121402"/>
    <lineage>
        <taxon>Eukaryota</taxon>
        <taxon>Metazoa</taxon>
        <taxon>Chordata</taxon>
        <taxon>Craniata</taxon>
        <taxon>Vertebrata</taxon>
        <taxon>Euteleostomi</taxon>
        <taxon>Actinopterygii</taxon>
        <taxon>Neopterygii</taxon>
        <taxon>Teleostei</taxon>
        <taxon>Albuliformes</taxon>
        <taxon>Albulidae</taxon>
        <taxon>Albula</taxon>
    </lineage>
</organism>
<feature type="non-terminal residue" evidence="3">
    <location>
        <position position="1"/>
    </location>
</feature>
<dbReference type="Proteomes" id="UP000824540">
    <property type="component" value="Unassembled WGS sequence"/>
</dbReference>
<dbReference type="PANTHER" id="PTHR12601:SF6">
    <property type="entry name" value="CLUSTERED MITOCHONDRIA PROTEIN HOMOLOG"/>
    <property type="match status" value="1"/>
</dbReference>
<name>A0A8T2N8D5_9TELE</name>
<feature type="domain" description="Clu" evidence="2">
    <location>
        <begin position="1"/>
        <end position="184"/>
    </location>
</feature>
<dbReference type="SUPFAM" id="SSF103107">
    <property type="entry name" value="Hypothetical protein c14orf129, hspc210"/>
    <property type="match status" value="1"/>
</dbReference>
<dbReference type="InterPro" id="IPR025697">
    <property type="entry name" value="CLU_dom"/>
</dbReference>
<dbReference type="PANTHER" id="PTHR12601">
    <property type="entry name" value="EUKARYOTIC TRANSLATION INITIATION FACTOR 3 SUBUNIT EIF-3"/>
    <property type="match status" value="1"/>
</dbReference>
<dbReference type="InterPro" id="IPR027523">
    <property type="entry name" value="CLU_prot"/>
</dbReference>